<keyword evidence="6" id="KW-1185">Reference proteome</keyword>
<dbReference type="AlphaFoldDB" id="A0A8S3QGH9"/>
<sequence length="311" mass="35338">MTAADLTLPSNRTDHFIFPAHVTMDFSDGNSYNFDQKERGIALLINNRNFKTANDRKGDELDQQNMKKLFDDLGFKTCSYEDQTADGMRGIATEIAQDSIHVDSDCFVCVLASHGREKQTKTDTHGPYLEKEQEIMGVDGNEIKTSEFVGIFSDNRCEGLRGKPKFFFIQACRIAGVLKMDEGYPLRPLESLKLINEKPANKLMDSTEEVPMVTMAPCPEDTLIMFASVSGNLAIRNPRDGSWMVQELYKCIVKHQKELERMNFLDILTDVLARLSKKETSAKQFLKQFSPGCFIHCLTKDVFMKEKVREC</sequence>
<dbReference type="PANTHER" id="PTHR10454:SF210">
    <property type="entry name" value="CASPASE-2"/>
    <property type="match status" value="1"/>
</dbReference>
<dbReference type="EC" id="3.4.22.60" evidence="5"/>
<dbReference type="EMBL" id="CAJPWZ010000485">
    <property type="protein sequence ID" value="CAG2194586.1"/>
    <property type="molecule type" value="Genomic_DNA"/>
</dbReference>
<dbReference type="GO" id="GO:0005737">
    <property type="term" value="C:cytoplasm"/>
    <property type="evidence" value="ECO:0007669"/>
    <property type="project" value="TreeGrafter"/>
</dbReference>
<evidence type="ECO:0000313" key="6">
    <source>
        <dbReference type="Proteomes" id="UP000683360"/>
    </source>
</evidence>
<comment type="similarity">
    <text evidence="1 2">Belongs to the peptidase C14A family.</text>
</comment>
<accession>A0A8S3QGH9</accession>
<dbReference type="PROSITE" id="PS50207">
    <property type="entry name" value="CASPASE_P10"/>
    <property type="match status" value="1"/>
</dbReference>
<dbReference type="SUPFAM" id="SSF52129">
    <property type="entry name" value="Caspase-like"/>
    <property type="match status" value="1"/>
</dbReference>
<evidence type="ECO:0000256" key="1">
    <source>
        <dbReference type="ARBA" id="ARBA00010134"/>
    </source>
</evidence>
<comment type="caution">
    <text evidence="5">The sequence shown here is derived from an EMBL/GenBank/DDBJ whole genome shotgun (WGS) entry which is preliminary data.</text>
</comment>
<dbReference type="PROSITE" id="PS50208">
    <property type="entry name" value="CASPASE_P20"/>
    <property type="match status" value="1"/>
</dbReference>
<dbReference type="InterPro" id="IPR011600">
    <property type="entry name" value="Pept_C14_caspase"/>
</dbReference>
<dbReference type="Gene3D" id="3.40.50.1460">
    <property type="match status" value="1"/>
</dbReference>
<organism evidence="5 6">
    <name type="scientific">Mytilus edulis</name>
    <name type="common">Blue mussel</name>
    <dbReference type="NCBI Taxonomy" id="6550"/>
    <lineage>
        <taxon>Eukaryota</taxon>
        <taxon>Metazoa</taxon>
        <taxon>Spiralia</taxon>
        <taxon>Lophotrochozoa</taxon>
        <taxon>Mollusca</taxon>
        <taxon>Bivalvia</taxon>
        <taxon>Autobranchia</taxon>
        <taxon>Pteriomorphia</taxon>
        <taxon>Mytilida</taxon>
        <taxon>Mytiloidea</taxon>
        <taxon>Mytilidae</taxon>
        <taxon>Mytilinae</taxon>
        <taxon>Mytilus</taxon>
    </lineage>
</organism>
<dbReference type="Pfam" id="PF00656">
    <property type="entry name" value="Peptidase_C14"/>
    <property type="match status" value="1"/>
</dbReference>
<dbReference type="PANTHER" id="PTHR10454">
    <property type="entry name" value="CASPASE"/>
    <property type="match status" value="1"/>
</dbReference>
<dbReference type="GO" id="GO:0004197">
    <property type="term" value="F:cysteine-type endopeptidase activity"/>
    <property type="evidence" value="ECO:0007669"/>
    <property type="project" value="InterPro"/>
</dbReference>
<evidence type="ECO:0000259" key="3">
    <source>
        <dbReference type="PROSITE" id="PS50207"/>
    </source>
</evidence>
<name>A0A8S3QGH9_MYTED</name>
<dbReference type="SMART" id="SM00115">
    <property type="entry name" value="CASc"/>
    <property type="match status" value="1"/>
</dbReference>
<dbReference type="GO" id="GO:0006508">
    <property type="term" value="P:proteolysis"/>
    <property type="evidence" value="ECO:0007669"/>
    <property type="project" value="InterPro"/>
</dbReference>
<evidence type="ECO:0000313" key="5">
    <source>
        <dbReference type="EMBL" id="CAG2194586.1"/>
    </source>
</evidence>
<feature type="domain" description="Caspase family p20" evidence="4">
    <location>
        <begin position="38"/>
        <end position="173"/>
    </location>
</feature>
<keyword evidence="5" id="KW-0378">Hydrolase</keyword>
<dbReference type="InterPro" id="IPR015917">
    <property type="entry name" value="Pept_C14A"/>
</dbReference>
<dbReference type="PRINTS" id="PR00376">
    <property type="entry name" value="IL1BCENZYME"/>
</dbReference>
<dbReference type="InterPro" id="IPR002138">
    <property type="entry name" value="Pept_C14_p10"/>
</dbReference>
<protein>
    <submittedName>
        <fullName evidence="5">CASP7</fullName>
        <ecNumber evidence="5">3.4.22.60</ecNumber>
    </submittedName>
</protein>
<dbReference type="OrthoDB" id="6162091at2759"/>
<dbReference type="InterPro" id="IPR029030">
    <property type="entry name" value="Caspase-like_dom_sf"/>
</dbReference>
<dbReference type="Proteomes" id="UP000683360">
    <property type="component" value="Unassembled WGS sequence"/>
</dbReference>
<reference evidence="5" key="1">
    <citation type="submission" date="2021-03" db="EMBL/GenBank/DDBJ databases">
        <authorList>
            <person name="Bekaert M."/>
        </authorList>
    </citation>
    <scope>NUCLEOTIDE SEQUENCE</scope>
</reference>
<gene>
    <name evidence="5" type="ORF">MEDL_9598</name>
</gene>
<evidence type="ECO:0000256" key="2">
    <source>
        <dbReference type="RuleBase" id="RU003971"/>
    </source>
</evidence>
<dbReference type="GO" id="GO:0043525">
    <property type="term" value="P:positive regulation of neuron apoptotic process"/>
    <property type="evidence" value="ECO:0007669"/>
    <property type="project" value="TreeGrafter"/>
</dbReference>
<feature type="domain" description="Caspase family p10" evidence="3">
    <location>
        <begin position="212"/>
        <end position="306"/>
    </location>
</feature>
<proteinExistence type="inferred from homology"/>
<dbReference type="GO" id="GO:0006915">
    <property type="term" value="P:apoptotic process"/>
    <property type="evidence" value="ECO:0007669"/>
    <property type="project" value="TreeGrafter"/>
</dbReference>
<dbReference type="InterPro" id="IPR001309">
    <property type="entry name" value="Pept_C14_p20"/>
</dbReference>
<dbReference type="InterPro" id="IPR002398">
    <property type="entry name" value="Pept_C14"/>
</dbReference>
<evidence type="ECO:0000259" key="4">
    <source>
        <dbReference type="PROSITE" id="PS50208"/>
    </source>
</evidence>